<keyword evidence="6 7" id="KW-0472">Membrane</keyword>
<feature type="transmembrane region" description="Helical" evidence="7">
    <location>
        <begin position="177"/>
        <end position="193"/>
    </location>
</feature>
<dbReference type="PANTHER" id="PTHR43386:SF1">
    <property type="entry name" value="D,D-DIPEPTIDE TRANSPORT SYSTEM PERMEASE PROTEIN DDPC-RELATED"/>
    <property type="match status" value="1"/>
</dbReference>
<reference evidence="10" key="1">
    <citation type="journal article" date="2019" name="Int. J. Syst. Evol. Microbiol.">
        <title>The Global Catalogue of Microorganisms (GCM) 10K type strain sequencing project: providing services to taxonomists for standard genome sequencing and annotation.</title>
        <authorList>
            <consortium name="The Broad Institute Genomics Platform"/>
            <consortium name="The Broad Institute Genome Sequencing Center for Infectious Disease"/>
            <person name="Wu L."/>
            <person name="Ma J."/>
        </authorList>
    </citation>
    <scope>NUCLEOTIDE SEQUENCE [LARGE SCALE GENOMIC DNA]</scope>
    <source>
        <strain evidence="10">KCTC 33576</strain>
    </source>
</reference>
<keyword evidence="10" id="KW-1185">Reference proteome</keyword>
<evidence type="ECO:0000256" key="1">
    <source>
        <dbReference type="ARBA" id="ARBA00004651"/>
    </source>
</evidence>
<feature type="transmembrane region" description="Helical" evidence="7">
    <location>
        <begin position="278"/>
        <end position="299"/>
    </location>
</feature>
<dbReference type="InterPro" id="IPR035906">
    <property type="entry name" value="MetI-like_sf"/>
</dbReference>
<feature type="transmembrane region" description="Helical" evidence="7">
    <location>
        <begin position="150"/>
        <end position="171"/>
    </location>
</feature>
<feature type="transmembrane region" description="Helical" evidence="7">
    <location>
        <begin position="113"/>
        <end position="138"/>
    </location>
</feature>
<keyword evidence="5 7" id="KW-1133">Transmembrane helix</keyword>
<keyword evidence="3" id="KW-1003">Cell membrane</keyword>
<dbReference type="PANTHER" id="PTHR43386">
    <property type="entry name" value="OLIGOPEPTIDE TRANSPORT SYSTEM PERMEASE PROTEIN APPC"/>
    <property type="match status" value="1"/>
</dbReference>
<evidence type="ECO:0000256" key="4">
    <source>
        <dbReference type="ARBA" id="ARBA00022692"/>
    </source>
</evidence>
<name>A0ABW5XJX3_9MICO</name>
<feature type="domain" description="ABC transmembrane type-1" evidence="8">
    <location>
        <begin position="111"/>
        <end position="300"/>
    </location>
</feature>
<dbReference type="EMBL" id="JBHUOP010000007">
    <property type="protein sequence ID" value="MFD2841585.1"/>
    <property type="molecule type" value="Genomic_DNA"/>
</dbReference>
<comment type="similarity">
    <text evidence="7">Belongs to the binding-protein-dependent transport system permease family.</text>
</comment>
<evidence type="ECO:0000256" key="2">
    <source>
        <dbReference type="ARBA" id="ARBA00022448"/>
    </source>
</evidence>
<dbReference type="InterPro" id="IPR050366">
    <property type="entry name" value="BP-dependent_transpt_permease"/>
</dbReference>
<dbReference type="InterPro" id="IPR000515">
    <property type="entry name" value="MetI-like"/>
</dbReference>
<dbReference type="Gene3D" id="1.10.3720.10">
    <property type="entry name" value="MetI-like"/>
    <property type="match status" value="1"/>
</dbReference>
<keyword evidence="4 7" id="KW-0812">Transmembrane</keyword>
<dbReference type="CDD" id="cd06261">
    <property type="entry name" value="TM_PBP2"/>
    <property type="match status" value="1"/>
</dbReference>
<comment type="caution">
    <text evidence="9">The sequence shown here is derived from an EMBL/GenBank/DDBJ whole genome shotgun (WGS) entry which is preliminary data.</text>
</comment>
<evidence type="ECO:0000256" key="6">
    <source>
        <dbReference type="ARBA" id="ARBA00023136"/>
    </source>
</evidence>
<sequence>MSVQTRAIDADAPPENPLTEVVSVRDTAVPQTEPAVVRVRRAAIPRTRIGVVLSLLIVVTVGAWAVAPGLFTGHDPITGVPADKFSAPSTTYWFGTDHLGRDLFSRVVYGSGLSLQAAVIAIGVSLIAGCLIGLLAGFRGGWLDGLFMRGIDVLLAIPNLLLSLSIVTVLGFGTVKVALAVGVAGIPAFARVMRAQVLKIRQAPYVEAARLFGVPSAAIIRRHILPNAYAPVAVLATVEFGAVILAVSALSFLGFGATPPQPEWGSLVSEGRNYLGTSWWYSTLPGVVIVLFVVSVNVLGRALRNRQGE</sequence>
<gene>
    <name evidence="9" type="ORF">ACFSYH_13550</name>
</gene>
<accession>A0ABW5XJX3</accession>
<feature type="transmembrane region" description="Helical" evidence="7">
    <location>
        <begin position="229"/>
        <end position="258"/>
    </location>
</feature>
<comment type="subcellular location">
    <subcellularLocation>
        <location evidence="1 7">Cell membrane</location>
        <topology evidence="1 7">Multi-pass membrane protein</topology>
    </subcellularLocation>
</comment>
<dbReference type="Proteomes" id="UP001597391">
    <property type="component" value="Unassembled WGS sequence"/>
</dbReference>
<evidence type="ECO:0000313" key="9">
    <source>
        <dbReference type="EMBL" id="MFD2841585.1"/>
    </source>
</evidence>
<keyword evidence="2 7" id="KW-0813">Transport</keyword>
<dbReference type="PROSITE" id="PS50928">
    <property type="entry name" value="ABC_TM1"/>
    <property type="match status" value="1"/>
</dbReference>
<organism evidence="9 10">
    <name type="scientific">Populibacterium corticicola</name>
    <dbReference type="NCBI Taxonomy" id="1812826"/>
    <lineage>
        <taxon>Bacteria</taxon>
        <taxon>Bacillati</taxon>
        <taxon>Actinomycetota</taxon>
        <taxon>Actinomycetes</taxon>
        <taxon>Micrococcales</taxon>
        <taxon>Jonesiaceae</taxon>
        <taxon>Populibacterium</taxon>
    </lineage>
</organism>
<protein>
    <submittedName>
        <fullName evidence="9">ABC transporter permease</fullName>
    </submittedName>
</protein>
<evidence type="ECO:0000256" key="3">
    <source>
        <dbReference type="ARBA" id="ARBA00022475"/>
    </source>
</evidence>
<dbReference type="RefSeq" id="WP_377467736.1">
    <property type="nucleotide sequence ID" value="NZ_JBHUOP010000007.1"/>
</dbReference>
<proteinExistence type="inferred from homology"/>
<evidence type="ECO:0000259" key="8">
    <source>
        <dbReference type="PROSITE" id="PS50928"/>
    </source>
</evidence>
<dbReference type="SUPFAM" id="SSF161098">
    <property type="entry name" value="MetI-like"/>
    <property type="match status" value="1"/>
</dbReference>
<feature type="transmembrane region" description="Helical" evidence="7">
    <location>
        <begin position="49"/>
        <end position="71"/>
    </location>
</feature>
<evidence type="ECO:0000256" key="7">
    <source>
        <dbReference type="RuleBase" id="RU363032"/>
    </source>
</evidence>
<dbReference type="Pfam" id="PF00528">
    <property type="entry name" value="BPD_transp_1"/>
    <property type="match status" value="1"/>
</dbReference>
<evidence type="ECO:0000256" key="5">
    <source>
        <dbReference type="ARBA" id="ARBA00022989"/>
    </source>
</evidence>
<evidence type="ECO:0000313" key="10">
    <source>
        <dbReference type="Proteomes" id="UP001597391"/>
    </source>
</evidence>